<keyword evidence="2" id="KW-0614">Plasmid</keyword>
<evidence type="ECO:0000313" key="2">
    <source>
        <dbReference type="EMBL" id="AFB82946.1"/>
    </source>
</evidence>
<feature type="transmembrane region" description="Helical" evidence="1">
    <location>
        <begin position="87"/>
        <end position="105"/>
    </location>
</feature>
<dbReference type="EMBL" id="HG918041">
    <property type="protein sequence ID" value="CDM79862.1"/>
    <property type="molecule type" value="Genomic_DNA"/>
</dbReference>
<proteinExistence type="predicted"/>
<organism evidence="2">
    <name type="scientific">Klebsiella pneumoniae</name>
    <dbReference type="NCBI Taxonomy" id="573"/>
    <lineage>
        <taxon>Bacteria</taxon>
        <taxon>Pseudomonadati</taxon>
        <taxon>Pseudomonadota</taxon>
        <taxon>Gammaproteobacteria</taxon>
        <taxon>Enterobacterales</taxon>
        <taxon>Enterobacteriaceae</taxon>
        <taxon>Klebsiella/Raoultella group</taxon>
        <taxon>Klebsiella</taxon>
        <taxon>Klebsiella pneumoniae complex</taxon>
    </lineage>
</organism>
<feature type="transmembrane region" description="Helical" evidence="1">
    <location>
        <begin position="48"/>
        <end position="67"/>
    </location>
</feature>
<name>H6U1P0_KLEPN</name>
<keyword evidence="1" id="KW-1133">Transmembrane helix</keyword>
<feature type="transmembrane region" description="Helical" evidence="1">
    <location>
        <begin position="112"/>
        <end position="134"/>
    </location>
</feature>
<dbReference type="AlphaFoldDB" id="H6U1P0"/>
<gene>
    <name evidence="3" type="primary">trhA</name>
    <name evidence="3" type="ORF">PENVA_0246</name>
</gene>
<dbReference type="EMBL" id="JN420336">
    <property type="protein sequence ID" value="AFB82946.1"/>
    <property type="molecule type" value="Genomic_DNA"/>
</dbReference>
<accession>H6U1P0</accession>
<geneLocation type="plasmid" evidence="3">
    <name>pENVA</name>
</geneLocation>
<evidence type="ECO:0000313" key="3">
    <source>
        <dbReference type="EMBL" id="CDM79862.1"/>
    </source>
</evidence>
<protein>
    <submittedName>
        <fullName evidence="3">Putative pilin</fullName>
    </submittedName>
</protein>
<geneLocation type="plasmid" evidence="2">
    <name>pNDM-MAR</name>
</geneLocation>
<evidence type="ECO:0000256" key="1">
    <source>
        <dbReference type="SAM" id="Phobius"/>
    </source>
</evidence>
<reference evidence="2" key="1">
    <citation type="journal article" date="2012" name="J. Antimicrob. Chemother.">
        <title>Complete sequencing of an IncH plasmid carrying the blaNDM-1, blaCTX-M-15 and qnrB1 genes.</title>
        <authorList>
            <person name="Villa L."/>
            <person name="Poirel L."/>
            <person name="Nordmann P."/>
            <person name="Carta C."/>
            <person name="Carattoli A."/>
        </authorList>
    </citation>
    <scope>NUCLEOTIDE SEQUENCE</scope>
    <source>
        <strain evidence="2">TCKpnC</strain>
        <plasmid evidence="2">pNDM-MAR</plasmid>
    </source>
</reference>
<sequence>MLVSHQNTYTIFAFRSFTMIQKSMAMSGTTANYTLAESLRNMLSNKMFQVFIALLCAALFSSIALAGGDDGALGEIWTQLSEALSGAPGKALAACMLISAFYFSIGRPNPGLALVSFLMMMILANGEKIITGFLDAGVVL</sequence>
<reference evidence="3" key="2">
    <citation type="journal article" date="2014" name="Antimicrob. Agents Chemother.">
        <title>IncH-Type Plasmid Harboring blaCTX-M-15, blaDHA-1, and qnrB4 Genes Recovered from Animal Isolates.</title>
        <authorList>
            <person name="Schluter A."/>
            <person name="Nordmann P."/>
            <person name="Bonnin R.A."/>
            <person name="Millemann Y."/>
            <person name="Eikmeyer F.G."/>
            <person name="Wibberg D."/>
            <person name="Puhler A."/>
            <person name="Poirel L."/>
        </authorList>
    </citation>
    <scope>NUCLEOTIDE SEQUENCE [LARGE SCALE GENOMIC DNA]</scope>
    <source>
        <strain evidence="3">Kp15</strain>
        <plasmid evidence="3">pENVA</plasmid>
    </source>
</reference>
<keyword evidence="1" id="KW-0472">Membrane</keyword>
<keyword evidence="1" id="KW-0812">Transmembrane</keyword>